<proteinExistence type="predicted"/>
<dbReference type="GO" id="GO:0035804">
    <property type="term" value="F:structural constituent of egg coat"/>
    <property type="evidence" value="ECO:0007669"/>
    <property type="project" value="TreeGrafter"/>
</dbReference>
<dbReference type="InterPro" id="IPR055356">
    <property type="entry name" value="ZP-N"/>
</dbReference>
<keyword evidence="9 13" id="KW-1015">Disulfide bond</keyword>
<evidence type="ECO:0000256" key="12">
    <source>
        <dbReference type="ARBA" id="ARBA00024183"/>
    </source>
</evidence>
<dbReference type="GO" id="GO:0035805">
    <property type="term" value="C:egg coat"/>
    <property type="evidence" value="ECO:0007669"/>
    <property type="project" value="UniProtKB-SubCell"/>
</dbReference>
<reference evidence="17" key="2">
    <citation type="submission" date="2025-08" db="UniProtKB">
        <authorList>
            <consortium name="Ensembl"/>
        </authorList>
    </citation>
    <scope>IDENTIFICATION</scope>
</reference>
<feature type="compositionally biased region" description="Polar residues" evidence="14">
    <location>
        <begin position="130"/>
        <end position="141"/>
    </location>
</feature>
<keyword evidence="18" id="KW-1185">Reference proteome</keyword>
<evidence type="ECO:0000256" key="13">
    <source>
        <dbReference type="PROSITE-ProRule" id="PRU00779"/>
    </source>
</evidence>
<sequence>MNVSRHKKQAMCFVLKARILAIWMLTATLSSSLIAFGLAADGDRSVEELAELNLENQAGSKGEGTVYLEIRGVADAGGSAGSSLRHRPQTDTSSPSAETTQSVWTTRAENASLEEPSLPQMVFSSEVWPQRNTSSQKNRTLGRSLKAPEKVRPQQGAVALDGSEGKKEDGKLNDPSFIAQEWLKMRPLVRCSRDAMTLTATGRGYTHFLVDRVDATPVSVLHLPPNCGFSLKTSGRHMELTALFEGCYVLQENGSYVLPLLWWGKPVKIHCPMSSSHQGTPSGFCLTFGMVIKMKHAQGAIEDHKVQVNGEWLPLLSDACACRVESPFEELVLFIPFTAPCARDGGSTLNVLLNGKEFTLSCLPPLHLPHYPSAEFFQPLHPGQTETRFTPSGPNPPFSSLLMKRETPEPHVVPHQLYPQPYIPHLSPGFFLVKYPNTHVMGPDFAFGMPIMRQPYGFTDPVLPFPQAAPPVDAPGTPIYQYSLIPLYHEPDMAGTATTSPKATIPLFPSSVGHNPMMPMMYSHHNHKLYPMHLYLNPAYHPFSQSEPVLPSPVPKFTTAAISVPKHISKHPVVPTPLEHKVPQLPSRVPELPVASSKMVPSLTCIGNRLAAALPSAKMESVKVKDAKRNMWVPVSSAPARCGYSLQRKGRGVVLSSPLPACHSRNLSSSLFSLSLKFWDIIQLKHRVLQLRCLTTEPQESPPTTAESLAPWTWDTASTVPKPKQSFSQAKPVTSPSQLQKPTLFSSPKPTALSSKPFVPRILCRSQHMSIILSSRAITGLTVQAPSGGKGENMKAVPIDEAPHHCGYLVKEDQHGFITIFLPYKSCHMIYQDGQYQIMLKYQSADGLGVEALLSCQVPTGYECSLPVQLQLACGPSSVSAVECHGLGCCYSSDTAFCYYPMDECTADRHFVFSIPASLTDPPLSPALLVAAGNSSCTPQRVVADSALFKVPLDGCGAHRYEVGKTVIYMLEILNMVQSLSLNHGTITRDSPFRLLVECRYLPGTLASVSYLVKSPSLGPSIQAQGVFGVQLRIAEDQYYSRYYPQYHRPLQKLLGKPLYLEVRLLNPPDPSVVLLVHYCVAYPRSAQSAWVLIYDGCPNPLDVTPTHEPPAPPPKAVASHVRRFTVSTFQFLESSKALLEPDEEEKEEIYFMCATEVCLPSEGPCIEGCFNYDDAPAVKS</sequence>
<evidence type="ECO:0000256" key="10">
    <source>
        <dbReference type="ARBA" id="ARBA00023180"/>
    </source>
</evidence>
<comment type="subcellular location">
    <subcellularLocation>
        <location evidence="1">Cell membrane</location>
        <topology evidence="1">Single-pass type I membrane protein</topology>
    </subcellularLocation>
    <subcellularLocation>
        <location evidence="12">Zona pellucida</location>
    </subcellularLocation>
</comment>
<name>A0AAR2JCW9_PYGNA</name>
<dbReference type="SMART" id="SM00018">
    <property type="entry name" value="PD"/>
    <property type="match status" value="1"/>
</dbReference>
<dbReference type="InterPro" id="IPR051148">
    <property type="entry name" value="Zona_Pellucida_Domain_gp"/>
</dbReference>
<dbReference type="Pfam" id="PF00088">
    <property type="entry name" value="Trefoil"/>
    <property type="match status" value="1"/>
</dbReference>
<dbReference type="GO" id="GO:0032190">
    <property type="term" value="F:acrosin binding"/>
    <property type="evidence" value="ECO:0007669"/>
    <property type="project" value="TreeGrafter"/>
</dbReference>
<dbReference type="PROSITE" id="PS51448">
    <property type="entry name" value="P_TREFOIL_2"/>
    <property type="match status" value="1"/>
</dbReference>
<accession>A0AAR2JCW9</accession>
<dbReference type="SUPFAM" id="SSF57492">
    <property type="entry name" value="Trefoil"/>
    <property type="match status" value="1"/>
</dbReference>
<dbReference type="InterPro" id="IPR042235">
    <property type="entry name" value="ZP-C_dom"/>
</dbReference>
<keyword evidence="5" id="KW-0165">Cleavage on pair of basic residues</keyword>
<dbReference type="InterPro" id="IPR055355">
    <property type="entry name" value="ZP-C"/>
</dbReference>
<evidence type="ECO:0000259" key="15">
    <source>
        <dbReference type="PROSITE" id="PS51034"/>
    </source>
</evidence>
<feature type="disulfide bond" evidence="13">
    <location>
        <begin position="874"/>
        <end position="889"/>
    </location>
</feature>
<keyword evidence="7" id="KW-1133">Transmembrane helix</keyword>
<feature type="compositionally biased region" description="Basic and acidic residues" evidence="14">
    <location>
        <begin position="163"/>
        <end position="172"/>
    </location>
</feature>
<dbReference type="InterPro" id="IPR001507">
    <property type="entry name" value="ZP_dom"/>
</dbReference>
<reference evidence="17 18" key="1">
    <citation type="submission" date="2020-10" db="EMBL/GenBank/DDBJ databases">
        <title>Pygocentrus nattereri (red-bellied piranha) genome, fPygNat1, primary haplotype.</title>
        <authorList>
            <person name="Myers G."/>
            <person name="Meyer A."/>
            <person name="Karagic N."/>
            <person name="Pippel M."/>
            <person name="Winkler S."/>
            <person name="Tracey A."/>
            <person name="Wood J."/>
            <person name="Formenti G."/>
            <person name="Howe K."/>
            <person name="Fedrigo O."/>
            <person name="Jarvis E.D."/>
        </authorList>
    </citation>
    <scope>NUCLEOTIDE SEQUENCE [LARGE SCALE GENOMIC DNA]</scope>
</reference>
<evidence type="ECO:0000256" key="1">
    <source>
        <dbReference type="ARBA" id="ARBA00004251"/>
    </source>
</evidence>
<evidence type="ECO:0000256" key="14">
    <source>
        <dbReference type="SAM" id="MobiDB-lite"/>
    </source>
</evidence>
<organism evidence="17 18">
    <name type="scientific">Pygocentrus nattereri</name>
    <name type="common">Red-bellied piranha</name>
    <dbReference type="NCBI Taxonomy" id="42514"/>
    <lineage>
        <taxon>Eukaryota</taxon>
        <taxon>Metazoa</taxon>
        <taxon>Chordata</taxon>
        <taxon>Craniata</taxon>
        <taxon>Vertebrata</taxon>
        <taxon>Euteleostomi</taxon>
        <taxon>Actinopterygii</taxon>
        <taxon>Neopterygii</taxon>
        <taxon>Teleostei</taxon>
        <taxon>Ostariophysi</taxon>
        <taxon>Characiformes</taxon>
        <taxon>Characoidei</taxon>
        <taxon>Pygocentrus</taxon>
    </lineage>
</organism>
<dbReference type="Gene3D" id="2.60.40.4100">
    <property type="entry name" value="Zona pellucida, ZP-C domain"/>
    <property type="match status" value="1"/>
</dbReference>
<keyword evidence="8" id="KW-0472">Membrane</keyword>
<keyword evidence="6" id="KW-0812">Transmembrane</keyword>
<feature type="compositionally biased region" description="Polar residues" evidence="14">
    <location>
        <begin position="90"/>
        <end position="109"/>
    </location>
</feature>
<keyword evidence="4" id="KW-0272">Extracellular matrix</keyword>
<feature type="domain" description="ZP" evidence="15">
    <location>
        <begin position="904"/>
        <end position="1177"/>
    </location>
</feature>
<dbReference type="GeneID" id="108428243"/>
<dbReference type="SMART" id="SM00241">
    <property type="entry name" value="ZP"/>
    <property type="match status" value="1"/>
</dbReference>
<evidence type="ECO:0000313" key="17">
    <source>
        <dbReference type="Ensembl" id="ENSPNAP00000047691.1"/>
    </source>
</evidence>
<keyword evidence="11" id="KW-0278">Fertilization</keyword>
<dbReference type="Pfam" id="PF00100">
    <property type="entry name" value="Zona_pellucida"/>
    <property type="match status" value="1"/>
</dbReference>
<dbReference type="Gene3D" id="4.10.110.10">
    <property type="entry name" value="Spasmolytic Protein, domain 1"/>
    <property type="match status" value="1"/>
</dbReference>
<keyword evidence="10" id="KW-0325">Glycoprotein</keyword>
<dbReference type="CDD" id="cd00111">
    <property type="entry name" value="Trefoil"/>
    <property type="match status" value="1"/>
</dbReference>
<feature type="disulfide bond" evidence="13">
    <location>
        <begin position="864"/>
        <end position="890"/>
    </location>
</feature>
<dbReference type="Pfam" id="PF23344">
    <property type="entry name" value="ZP-N"/>
    <property type="match status" value="1"/>
</dbReference>
<evidence type="ECO:0000256" key="7">
    <source>
        <dbReference type="ARBA" id="ARBA00022989"/>
    </source>
</evidence>
<evidence type="ECO:0000256" key="8">
    <source>
        <dbReference type="ARBA" id="ARBA00023136"/>
    </source>
</evidence>
<feature type="region of interest" description="Disordered" evidence="14">
    <location>
        <begin position="720"/>
        <end position="752"/>
    </location>
</feature>
<evidence type="ECO:0000256" key="4">
    <source>
        <dbReference type="ARBA" id="ARBA00022530"/>
    </source>
</evidence>
<dbReference type="RefSeq" id="XP_017554603.1">
    <property type="nucleotide sequence ID" value="XM_017699114.2"/>
</dbReference>
<keyword evidence="3" id="KW-0964">Secreted</keyword>
<evidence type="ECO:0000256" key="2">
    <source>
        <dbReference type="ARBA" id="ARBA00022475"/>
    </source>
</evidence>
<dbReference type="AlphaFoldDB" id="A0AAR2JCW9"/>
<evidence type="ECO:0000256" key="5">
    <source>
        <dbReference type="ARBA" id="ARBA00022685"/>
    </source>
</evidence>
<dbReference type="GO" id="GO:0060468">
    <property type="term" value="P:prevention of polyspermy"/>
    <property type="evidence" value="ECO:0007669"/>
    <property type="project" value="TreeGrafter"/>
</dbReference>
<protein>
    <recommendedName>
        <fullName evidence="19">ZP domain-containing protein</fullName>
    </recommendedName>
</protein>
<dbReference type="PANTHER" id="PTHR23343:SF117">
    <property type="entry name" value="ZONA PELLUCIDA SPERM-BINDING PROTEIN 4-LIKE ISOFORM X1"/>
    <property type="match status" value="1"/>
</dbReference>
<feature type="domain" description="P-type" evidence="16">
    <location>
        <begin position="862"/>
        <end position="902"/>
    </location>
</feature>
<dbReference type="InterPro" id="IPR000519">
    <property type="entry name" value="P_trefoil_dom"/>
</dbReference>
<dbReference type="GeneTree" id="ENSGT00940000163253"/>
<evidence type="ECO:0000256" key="6">
    <source>
        <dbReference type="ARBA" id="ARBA00022692"/>
    </source>
</evidence>
<dbReference type="PROSITE" id="PS51034">
    <property type="entry name" value="ZP_2"/>
    <property type="match status" value="1"/>
</dbReference>
<evidence type="ECO:0000256" key="9">
    <source>
        <dbReference type="ARBA" id="ARBA00023157"/>
    </source>
</evidence>
<evidence type="ECO:0000256" key="11">
    <source>
        <dbReference type="ARBA" id="ARBA00023279"/>
    </source>
</evidence>
<reference evidence="17" key="3">
    <citation type="submission" date="2025-09" db="UniProtKB">
        <authorList>
            <consortium name="Ensembl"/>
        </authorList>
    </citation>
    <scope>IDENTIFICATION</scope>
</reference>
<dbReference type="Ensembl" id="ENSPNAT00000079967.1">
    <property type="protein sequence ID" value="ENSPNAP00000047691.1"/>
    <property type="gene ID" value="ENSPNAG00000022727.2"/>
</dbReference>
<dbReference type="InterPro" id="IPR044913">
    <property type="entry name" value="P_trefoil_dom_sf"/>
</dbReference>
<evidence type="ECO:0000313" key="18">
    <source>
        <dbReference type="Proteomes" id="UP001501920"/>
    </source>
</evidence>
<comment type="caution">
    <text evidence="13">Lacks conserved residue(s) required for the propagation of feature annotation.</text>
</comment>
<feature type="region of interest" description="Disordered" evidence="14">
    <location>
        <begin position="78"/>
        <end position="172"/>
    </location>
</feature>
<dbReference type="Proteomes" id="UP001501920">
    <property type="component" value="Chromosome 12"/>
</dbReference>
<evidence type="ECO:0008006" key="19">
    <source>
        <dbReference type="Google" id="ProtNLM"/>
    </source>
</evidence>
<keyword evidence="2" id="KW-1003">Cell membrane</keyword>
<evidence type="ECO:0000256" key="3">
    <source>
        <dbReference type="ARBA" id="ARBA00022525"/>
    </source>
</evidence>
<evidence type="ECO:0000259" key="16">
    <source>
        <dbReference type="PROSITE" id="PS51448"/>
    </source>
</evidence>
<dbReference type="PANTHER" id="PTHR23343">
    <property type="entry name" value="ZONA PELLUCIDA SPERM-BINDING PROTEIN"/>
    <property type="match status" value="1"/>
</dbReference>
<dbReference type="GO" id="GO:0005886">
    <property type="term" value="C:plasma membrane"/>
    <property type="evidence" value="ECO:0007669"/>
    <property type="project" value="UniProtKB-SubCell"/>
</dbReference>
<dbReference type="Gene3D" id="2.60.40.3210">
    <property type="entry name" value="Zona pellucida, ZP-N domain"/>
    <property type="match status" value="1"/>
</dbReference>
<dbReference type="GO" id="GO:0007339">
    <property type="term" value="P:binding of sperm to zona pellucida"/>
    <property type="evidence" value="ECO:0007669"/>
    <property type="project" value="TreeGrafter"/>
</dbReference>